<protein>
    <submittedName>
        <fullName evidence="3">Prolyl oligopeptidase family serine peptidase</fullName>
    </submittedName>
</protein>
<evidence type="ECO:0000313" key="3">
    <source>
        <dbReference type="EMBL" id="MBL0744354.1"/>
    </source>
</evidence>
<dbReference type="Pfam" id="PF02230">
    <property type="entry name" value="Abhydrolase_2"/>
    <property type="match status" value="1"/>
</dbReference>
<feature type="domain" description="Phospholipase/carboxylesterase/thioesterase" evidence="2">
    <location>
        <begin position="51"/>
        <end position="248"/>
    </location>
</feature>
<dbReference type="InterPro" id="IPR003140">
    <property type="entry name" value="PLipase/COase/thioEstase"/>
</dbReference>
<dbReference type="PANTHER" id="PTHR43037:SF1">
    <property type="entry name" value="BLL1128 PROTEIN"/>
    <property type="match status" value="1"/>
</dbReference>
<keyword evidence="4" id="KW-1185">Reference proteome</keyword>
<evidence type="ECO:0000259" key="2">
    <source>
        <dbReference type="Pfam" id="PF02230"/>
    </source>
</evidence>
<dbReference type="InterPro" id="IPR029058">
    <property type="entry name" value="AB_hydrolase_fold"/>
</dbReference>
<evidence type="ECO:0000256" key="1">
    <source>
        <dbReference type="ARBA" id="ARBA00022729"/>
    </source>
</evidence>
<evidence type="ECO:0000313" key="4">
    <source>
        <dbReference type="Proteomes" id="UP000613030"/>
    </source>
</evidence>
<sequence>MKRIFLMSFLSLFAYLKGLTQDFSLFDKKTFTGSAGTLPYRILYPKAYDEKNVYPLVLLLHGAGERGNDNEKQLTWGASIFLNAEHRATFPCIVVIPQCPTNDYWASVKFERTHYPLDLDFNYTYPETTALKTAMELVEDITKRERVDKRRVYIVGLSMGGMGTFEAVFRHRDVFAAAIPICGGADLKAYTRRVAKIPFWIFHGEKDNVVPVKHSRNIYAKLKSFEAQVKYTEYPGVGHDSWVKAFADTDFIPWLFTNKR</sequence>
<dbReference type="Proteomes" id="UP000613030">
    <property type="component" value="Unassembled WGS sequence"/>
</dbReference>
<proteinExistence type="predicted"/>
<dbReference type="SUPFAM" id="SSF53474">
    <property type="entry name" value="alpha/beta-Hydrolases"/>
    <property type="match status" value="1"/>
</dbReference>
<organism evidence="3 4">
    <name type="scientific">Chryseolinea lacunae</name>
    <dbReference type="NCBI Taxonomy" id="2801331"/>
    <lineage>
        <taxon>Bacteria</taxon>
        <taxon>Pseudomonadati</taxon>
        <taxon>Bacteroidota</taxon>
        <taxon>Cytophagia</taxon>
        <taxon>Cytophagales</taxon>
        <taxon>Fulvivirgaceae</taxon>
        <taxon>Chryseolinea</taxon>
    </lineage>
</organism>
<dbReference type="Gene3D" id="3.40.50.1820">
    <property type="entry name" value="alpha/beta hydrolase"/>
    <property type="match status" value="1"/>
</dbReference>
<keyword evidence="1" id="KW-0732">Signal</keyword>
<name>A0ABS1KY76_9BACT</name>
<dbReference type="InterPro" id="IPR050955">
    <property type="entry name" value="Plant_Biomass_Hydrol_Est"/>
</dbReference>
<dbReference type="PANTHER" id="PTHR43037">
    <property type="entry name" value="UNNAMED PRODUCT-RELATED"/>
    <property type="match status" value="1"/>
</dbReference>
<comment type="caution">
    <text evidence="3">The sequence shown here is derived from an EMBL/GenBank/DDBJ whole genome shotgun (WGS) entry which is preliminary data.</text>
</comment>
<dbReference type="RefSeq" id="WP_202014008.1">
    <property type="nucleotide sequence ID" value="NZ_JAERRB010000010.1"/>
</dbReference>
<dbReference type="EMBL" id="JAERRB010000010">
    <property type="protein sequence ID" value="MBL0744354.1"/>
    <property type="molecule type" value="Genomic_DNA"/>
</dbReference>
<accession>A0ABS1KY76</accession>
<gene>
    <name evidence="3" type="ORF">JI741_24185</name>
</gene>
<reference evidence="3 4" key="1">
    <citation type="submission" date="2021-01" db="EMBL/GenBank/DDBJ databases">
        <title>Chryseolinea sp. Jin1 Genome sequencing and assembly.</title>
        <authorList>
            <person name="Kim I."/>
        </authorList>
    </citation>
    <scope>NUCLEOTIDE SEQUENCE [LARGE SCALE GENOMIC DNA]</scope>
    <source>
        <strain evidence="3 4">Jin1</strain>
    </source>
</reference>